<dbReference type="Proteomes" id="UP000295135">
    <property type="component" value="Unassembled WGS sequence"/>
</dbReference>
<dbReference type="RefSeq" id="WP_126463613.1">
    <property type="nucleotide sequence ID" value="NZ_AP018721.1"/>
</dbReference>
<reference evidence="2 3" key="1">
    <citation type="submission" date="2019-03" db="EMBL/GenBank/DDBJ databases">
        <title>Genomic Encyclopedia of Type Strains, Phase IV (KMG-IV): sequencing the most valuable type-strain genomes for metagenomic binning, comparative biology and taxonomic classification.</title>
        <authorList>
            <person name="Goeker M."/>
        </authorList>
    </citation>
    <scope>NUCLEOTIDE SEQUENCE [LARGE SCALE GENOMIC DNA]</scope>
    <source>
        <strain evidence="2 3">DSM 103923</strain>
    </source>
</reference>
<name>A0A4R3JP59_9PROT</name>
<proteinExistence type="predicted"/>
<evidence type="ECO:0000313" key="3">
    <source>
        <dbReference type="Proteomes" id="UP000295135"/>
    </source>
</evidence>
<dbReference type="AlphaFoldDB" id="A0A4R3JP59"/>
<sequence length="468" mass="52198">MLSFATEFPVASERTTSDFLRAMMTWISGSPHTGLSAEMLRELPQKEEVHVENGNEKVQSLVASSPDVDLAGIRYSRHDDDLEWLTTVVFSRTSSDAWVGIRVECESQHAAARLPSAKKPVVVRTVLESLGGAADGPLSISNKAHFLTNTDIELAAKLIRGDAGCRLPIVYVSARFQGGYILDVDRLAAELSGMAHVVVEPNRSFSVRLQLEVDSENVYGGTIGIYWPEGGGRRVFFLGGDYSTPGHLARAIKDEVRAALLNRRPIARCTWAYVRETASRQAIQSLKASGSKEIDDYVKTFDQEIEAKNQRLEDAEREIQRLRNELRVHEARAGTASGGLLRLGRERDLYPNEVLSILLEVIEDAAMRVPQDSRRQHVLTALLETNRLDDNPLEGRREKLKKLLRGMSTIDAKMRRELEDMGFSISEDGKHFKVVFQGDDRYTYTLPKSGSDWRGGLNAASDIARLLF</sequence>
<protein>
    <submittedName>
        <fullName evidence="2">Uncharacterized protein</fullName>
    </submittedName>
</protein>
<keyword evidence="1" id="KW-0175">Coiled coil</keyword>
<comment type="caution">
    <text evidence="2">The sequence shown here is derived from an EMBL/GenBank/DDBJ whole genome shotgun (WGS) entry which is preliminary data.</text>
</comment>
<organism evidence="2 3">
    <name type="scientific">Sulfuritortus calidifontis</name>
    <dbReference type="NCBI Taxonomy" id="1914471"/>
    <lineage>
        <taxon>Bacteria</taxon>
        <taxon>Pseudomonadati</taxon>
        <taxon>Pseudomonadota</taxon>
        <taxon>Betaproteobacteria</taxon>
        <taxon>Nitrosomonadales</taxon>
        <taxon>Thiobacillaceae</taxon>
        <taxon>Sulfuritortus</taxon>
    </lineage>
</organism>
<feature type="coiled-coil region" evidence="1">
    <location>
        <begin position="298"/>
        <end position="332"/>
    </location>
</feature>
<gene>
    <name evidence="2" type="ORF">EDC61_1273</name>
</gene>
<evidence type="ECO:0000313" key="2">
    <source>
        <dbReference type="EMBL" id="TCS68422.1"/>
    </source>
</evidence>
<evidence type="ECO:0000256" key="1">
    <source>
        <dbReference type="SAM" id="Coils"/>
    </source>
</evidence>
<accession>A0A4R3JP59</accession>
<keyword evidence="3" id="KW-1185">Reference proteome</keyword>
<dbReference type="EMBL" id="SLZY01000027">
    <property type="protein sequence ID" value="TCS68422.1"/>
    <property type="molecule type" value="Genomic_DNA"/>
</dbReference>
<dbReference type="OrthoDB" id="6057646at2"/>